<evidence type="ECO:0000256" key="12">
    <source>
        <dbReference type="SAM" id="SignalP"/>
    </source>
</evidence>
<evidence type="ECO:0000259" key="13">
    <source>
        <dbReference type="Pfam" id="PF03413"/>
    </source>
</evidence>
<keyword evidence="15" id="KW-1185">Reference proteome</keyword>
<evidence type="ECO:0000256" key="8">
    <source>
        <dbReference type="ARBA" id="ARBA00022833"/>
    </source>
</evidence>
<proteinExistence type="inferred from homology"/>
<reference evidence="14 15" key="1">
    <citation type="journal article" date="2019" name="Int. J. Syst. Evol. Microbiol.">
        <title>The Global Catalogue of Microorganisms (GCM) 10K type strain sequencing project: providing services to taxonomists for standard genome sequencing and annotation.</title>
        <authorList>
            <consortium name="The Broad Institute Genomics Platform"/>
            <consortium name="The Broad Institute Genome Sequencing Center for Infectious Disease"/>
            <person name="Wu L."/>
            <person name="Ma J."/>
        </authorList>
    </citation>
    <scope>NUCLEOTIDE SEQUENCE [LARGE SCALE GENOMIC DNA]</scope>
    <source>
        <strain evidence="14 15">JCM 3146</strain>
    </source>
</reference>
<dbReference type="InterPro" id="IPR027268">
    <property type="entry name" value="Peptidase_M4/M1_CTD_sf"/>
</dbReference>
<evidence type="ECO:0000256" key="9">
    <source>
        <dbReference type="ARBA" id="ARBA00023049"/>
    </source>
</evidence>
<evidence type="ECO:0000256" key="3">
    <source>
        <dbReference type="ARBA" id="ARBA00006006"/>
    </source>
</evidence>
<dbReference type="PANTHER" id="PTHR33478:SF1">
    <property type="entry name" value="EXTRACELLULAR METALLOPROTEINASE MEP"/>
    <property type="match status" value="1"/>
</dbReference>
<accession>A0ABN0X1B0</accession>
<comment type="similarity">
    <text evidence="3">Belongs to the peptidase M36 family.</text>
</comment>
<gene>
    <name evidence="14" type="ORF">GCM10010151_47490</name>
</gene>
<protein>
    <recommendedName>
        <fullName evidence="13">PepSY domain-containing protein</fullName>
    </recommendedName>
</protein>
<dbReference type="InterPro" id="IPR001842">
    <property type="entry name" value="Peptidase_M36"/>
</dbReference>
<dbReference type="InterPro" id="IPR050371">
    <property type="entry name" value="Fungal_virulence_M36"/>
</dbReference>
<comment type="subcellular location">
    <subcellularLocation>
        <location evidence="2">Secreted</location>
    </subcellularLocation>
</comment>
<feature type="signal peptide" evidence="12">
    <location>
        <begin position="1"/>
        <end position="32"/>
    </location>
</feature>
<evidence type="ECO:0000313" key="14">
    <source>
        <dbReference type="EMBL" id="GAA0352415.1"/>
    </source>
</evidence>
<keyword evidence="7" id="KW-0378">Hydrolase</keyword>
<evidence type="ECO:0000256" key="5">
    <source>
        <dbReference type="ARBA" id="ARBA00022670"/>
    </source>
</evidence>
<comment type="caution">
    <text evidence="14">The sequence shown here is derived from an EMBL/GenBank/DDBJ whole genome shotgun (WGS) entry which is preliminary data.</text>
</comment>
<evidence type="ECO:0000256" key="6">
    <source>
        <dbReference type="ARBA" id="ARBA00022723"/>
    </source>
</evidence>
<feature type="compositionally biased region" description="Basic and acidic residues" evidence="11">
    <location>
        <begin position="46"/>
        <end position="59"/>
    </location>
</feature>
<dbReference type="PANTHER" id="PTHR33478">
    <property type="entry name" value="EXTRACELLULAR METALLOPROTEINASE MEP"/>
    <property type="match status" value="1"/>
</dbReference>
<dbReference type="InterPro" id="IPR025711">
    <property type="entry name" value="PepSY"/>
</dbReference>
<dbReference type="SUPFAM" id="SSF55486">
    <property type="entry name" value="Metalloproteases ('zincins'), catalytic domain"/>
    <property type="match status" value="1"/>
</dbReference>
<keyword evidence="6" id="KW-0479">Metal-binding</keyword>
<dbReference type="Gene3D" id="1.10.390.10">
    <property type="entry name" value="Neutral Protease Domain 2"/>
    <property type="match status" value="1"/>
</dbReference>
<comment type="cofactor">
    <cofactor evidence="1">
        <name>Zn(2+)</name>
        <dbReference type="ChEBI" id="CHEBI:29105"/>
    </cofactor>
</comment>
<evidence type="ECO:0000313" key="15">
    <source>
        <dbReference type="Proteomes" id="UP001501822"/>
    </source>
</evidence>
<name>A0ABN0X1B0_9ACTN</name>
<evidence type="ECO:0000256" key="7">
    <source>
        <dbReference type="ARBA" id="ARBA00022801"/>
    </source>
</evidence>
<evidence type="ECO:0000256" key="2">
    <source>
        <dbReference type="ARBA" id="ARBA00004613"/>
    </source>
</evidence>
<keyword evidence="9" id="KW-0482">Metalloprotease</keyword>
<sequence>MRNWRRHARANRLIAVMSVGALFALGEGAVAAARPAAAGSPGPRIQTEHHGAGDRDARPGGRAPSGTQRDLALRKRVAARWNRLGTPAGLVPEGTTALATGLPADPVTAARTYLTQHRDLLGLSQQAVGSLDVVATNPIGTGAAVLFRQRFGGLPAGHDGLAVVGVAGGKIYQVSSSLAPDAPAPEPATLTETDAVRAAARDVRLDAGTVTARDTAGGWRRYAAGGLKGTQSVKLVAVPMPAGGARAAYEVSLNDDAPDGVRSYTSYVDARTGEVLIRQDNVDDETDDPRWKAFPANPPADYRTKDTRETWCRTKAAGCDRVVANPASPLAWDVDPGVSATTSTQTTRGNNEWAAEAWNNATGTGFNLNGFATPRPDRRYTYPWTNQWYAEKCSPGVFDSPGRNDIDAADANLLAMHNRMHDFSYNLGFTENAWNLQDDDFGKGGLGGDPEHGNAQSGARVATSLIRDNANQATPPDGSAPTTNMYLWQAIAGSFYSPCVDGDYDMSVIGHEYTHAISNRMVAGPDNRLTGYQAGAMGESWSDLVSMEYLAANGLVPAGQKESVTGQYVTGNKVRGIRDYDLAKNPLNYSDLGFDLTGPEVHADGEIWNAVNYDIRQAFLDRYGKGTAALRRSCAEGRTPVASCPGDRRWVQLVFDAWLLMARGDVTMLDARDAMLTADRMRFGGANQALLWNAFAARGMGDGAASNTNADADATPSFASPSAKNATVRFEAVDETGRPVPGARFFVGDYQGRAVPIADTDTDTDRTDTAAIVAGRYRIVAQAPGHGLARKTARVTAGSHHTVRVRLPRNLASAANGATATGDGVDLGALIDDDEGTTWASLAAAGTPVAGRGVTVRLAGGTPQQVRRIQVSALLRPADPKDAGGDTGSQNRFTALRSFKVLACTASATADCSNAADYRTVFTSAKDAFPSVRPRPVAPDLTLRSFTIPRTTATHLRLEVTASQCTGGPDYAGQQTNDPNVPTDCATASPYSGQVRAADLQVFAR</sequence>
<dbReference type="EMBL" id="BAAABM010000045">
    <property type="protein sequence ID" value="GAA0352415.1"/>
    <property type="molecule type" value="Genomic_DNA"/>
</dbReference>
<organism evidence="14 15">
    <name type="scientific">Actinoallomurus spadix</name>
    <dbReference type="NCBI Taxonomy" id="79912"/>
    <lineage>
        <taxon>Bacteria</taxon>
        <taxon>Bacillati</taxon>
        <taxon>Actinomycetota</taxon>
        <taxon>Actinomycetes</taxon>
        <taxon>Streptosporangiales</taxon>
        <taxon>Thermomonosporaceae</taxon>
        <taxon>Actinoallomurus</taxon>
    </lineage>
</organism>
<feature type="region of interest" description="Disordered" evidence="11">
    <location>
        <begin position="35"/>
        <end position="69"/>
    </location>
</feature>
<evidence type="ECO:0000256" key="10">
    <source>
        <dbReference type="ARBA" id="ARBA00023145"/>
    </source>
</evidence>
<feature type="domain" description="PepSY" evidence="13">
    <location>
        <begin position="238"/>
        <end position="276"/>
    </location>
</feature>
<keyword evidence="5" id="KW-0645">Protease</keyword>
<feature type="region of interest" description="Disordered" evidence="11">
    <location>
        <begin position="282"/>
        <end position="305"/>
    </location>
</feature>
<keyword evidence="10" id="KW-0865">Zymogen</keyword>
<keyword evidence="12" id="KW-0732">Signal</keyword>
<evidence type="ECO:0000256" key="11">
    <source>
        <dbReference type="SAM" id="MobiDB-lite"/>
    </source>
</evidence>
<dbReference type="Pfam" id="PF03413">
    <property type="entry name" value="PepSY"/>
    <property type="match status" value="1"/>
</dbReference>
<keyword evidence="8" id="KW-0862">Zinc</keyword>
<dbReference type="Proteomes" id="UP001501822">
    <property type="component" value="Unassembled WGS sequence"/>
</dbReference>
<keyword evidence="4" id="KW-0964">Secreted</keyword>
<evidence type="ECO:0000256" key="4">
    <source>
        <dbReference type="ARBA" id="ARBA00022525"/>
    </source>
</evidence>
<dbReference type="PRINTS" id="PR00999">
    <property type="entry name" value="FUNGALYSIN"/>
</dbReference>
<evidence type="ECO:0000256" key="1">
    <source>
        <dbReference type="ARBA" id="ARBA00001947"/>
    </source>
</evidence>
<feature type="chain" id="PRO_5045193671" description="PepSY domain-containing protein" evidence="12">
    <location>
        <begin position="33"/>
        <end position="1005"/>
    </location>
</feature>
<dbReference type="Pfam" id="PF02128">
    <property type="entry name" value="Peptidase_M36"/>
    <property type="match status" value="1"/>
</dbReference>
<dbReference type="Gene3D" id="3.10.170.10">
    <property type="match status" value="1"/>
</dbReference>